<keyword evidence="2" id="KW-1185">Reference proteome</keyword>
<name>A0ACA9NDD8_9GLOM</name>
<accession>A0ACA9NDD8</accession>
<dbReference type="Proteomes" id="UP000789702">
    <property type="component" value="Unassembled WGS sequence"/>
</dbReference>
<feature type="non-terminal residue" evidence="1">
    <location>
        <position position="50"/>
    </location>
</feature>
<organism evidence="1 2">
    <name type="scientific">Dentiscutata heterogama</name>
    <dbReference type="NCBI Taxonomy" id="1316150"/>
    <lineage>
        <taxon>Eukaryota</taxon>
        <taxon>Fungi</taxon>
        <taxon>Fungi incertae sedis</taxon>
        <taxon>Mucoromycota</taxon>
        <taxon>Glomeromycotina</taxon>
        <taxon>Glomeromycetes</taxon>
        <taxon>Diversisporales</taxon>
        <taxon>Gigasporaceae</taxon>
        <taxon>Dentiscutata</taxon>
    </lineage>
</organism>
<reference evidence="1" key="1">
    <citation type="submission" date="2021-06" db="EMBL/GenBank/DDBJ databases">
        <authorList>
            <person name="Kallberg Y."/>
            <person name="Tangrot J."/>
            <person name="Rosling A."/>
        </authorList>
    </citation>
    <scope>NUCLEOTIDE SEQUENCE</scope>
    <source>
        <strain evidence="1">IL203A</strain>
    </source>
</reference>
<proteinExistence type="predicted"/>
<gene>
    <name evidence="1" type="ORF">DHETER_LOCUS9140</name>
</gene>
<evidence type="ECO:0000313" key="1">
    <source>
        <dbReference type="EMBL" id="CAG8647653.1"/>
    </source>
</evidence>
<feature type="non-terminal residue" evidence="1">
    <location>
        <position position="1"/>
    </location>
</feature>
<comment type="caution">
    <text evidence="1">The sequence shown here is derived from an EMBL/GenBank/DDBJ whole genome shotgun (WGS) entry which is preliminary data.</text>
</comment>
<sequence length="50" mass="5717">SSDSFTLKLSDTLEITRGLCNKAVCLNKLVEMYKEFRSTDELKDKTSIML</sequence>
<protein>
    <submittedName>
        <fullName evidence="1">10430_t:CDS:1</fullName>
    </submittedName>
</protein>
<dbReference type="EMBL" id="CAJVPU010015571">
    <property type="protein sequence ID" value="CAG8647653.1"/>
    <property type="molecule type" value="Genomic_DNA"/>
</dbReference>
<evidence type="ECO:0000313" key="2">
    <source>
        <dbReference type="Proteomes" id="UP000789702"/>
    </source>
</evidence>